<sequence>MRKISVFIFCLFIYSHFLIGQEEIRQYMSKSSALIGRMLPVAIAYIGCIRPTLFCNRY</sequence>
<reference evidence="1 2" key="1">
    <citation type="submission" date="2015-09" db="EMBL/GenBank/DDBJ databases">
        <authorList>
            <consortium name="Pathogen Informatics"/>
        </authorList>
    </citation>
    <scope>NUCLEOTIDE SEQUENCE [LARGE SCALE GENOMIC DNA]</scope>
    <source>
        <strain evidence="1 2">2789STDY5834948</strain>
    </source>
</reference>
<protein>
    <submittedName>
        <fullName evidence="1">Uncharacterized protein</fullName>
    </submittedName>
</protein>
<proteinExistence type="predicted"/>
<accession>A0A174V8T7</accession>
<evidence type="ECO:0000313" key="1">
    <source>
        <dbReference type="EMBL" id="CUQ28465.1"/>
    </source>
</evidence>
<dbReference type="Proteomes" id="UP000095332">
    <property type="component" value="Unassembled WGS sequence"/>
</dbReference>
<dbReference type="EMBL" id="CZBM01000007">
    <property type="protein sequence ID" value="CUQ28465.1"/>
    <property type="molecule type" value="Genomic_DNA"/>
</dbReference>
<dbReference type="AlphaFoldDB" id="A0A174V8T7"/>
<name>A0A174V8T7_PARDI</name>
<gene>
    <name evidence="1" type="ORF">ERS852560_02004</name>
</gene>
<organism evidence="1 2">
    <name type="scientific">Parabacteroides distasonis</name>
    <dbReference type="NCBI Taxonomy" id="823"/>
    <lineage>
        <taxon>Bacteria</taxon>
        <taxon>Pseudomonadati</taxon>
        <taxon>Bacteroidota</taxon>
        <taxon>Bacteroidia</taxon>
        <taxon>Bacteroidales</taxon>
        <taxon>Tannerellaceae</taxon>
        <taxon>Parabacteroides</taxon>
    </lineage>
</organism>
<evidence type="ECO:0000313" key="2">
    <source>
        <dbReference type="Proteomes" id="UP000095332"/>
    </source>
</evidence>